<keyword evidence="4" id="KW-1003">Cell membrane</keyword>
<evidence type="ECO:0000256" key="1">
    <source>
        <dbReference type="ARBA" id="ARBA00004162"/>
    </source>
</evidence>
<dbReference type="Proteomes" id="UP001499978">
    <property type="component" value="Unassembled WGS sequence"/>
</dbReference>
<comment type="similarity">
    <text evidence="2">Belongs to the YajC family.</text>
</comment>
<evidence type="ECO:0000256" key="5">
    <source>
        <dbReference type="ARBA" id="ARBA00022692"/>
    </source>
</evidence>
<dbReference type="Pfam" id="PF02699">
    <property type="entry name" value="YajC"/>
    <property type="match status" value="1"/>
</dbReference>
<reference evidence="11 12" key="1">
    <citation type="journal article" date="2019" name="Int. J. Syst. Evol. Microbiol.">
        <title>The Global Catalogue of Microorganisms (GCM) 10K type strain sequencing project: providing services to taxonomists for standard genome sequencing and annotation.</title>
        <authorList>
            <consortium name="The Broad Institute Genomics Platform"/>
            <consortium name="The Broad Institute Genome Sequencing Center for Infectious Disease"/>
            <person name="Wu L."/>
            <person name="Ma J."/>
        </authorList>
    </citation>
    <scope>NUCLEOTIDE SEQUENCE [LARGE SCALE GENOMIC DNA]</scope>
    <source>
        <strain evidence="11 12">JCM 3367</strain>
    </source>
</reference>
<gene>
    <name evidence="11" type="ORF">GCM10010201_27660</name>
</gene>
<dbReference type="NCBIfam" id="TIGR00739">
    <property type="entry name" value="yajC"/>
    <property type="match status" value="1"/>
</dbReference>
<feature type="transmembrane region" description="Helical" evidence="10">
    <location>
        <begin position="12"/>
        <end position="30"/>
    </location>
</feature>
<evidence type="ECO:0000313" key="11">
    <source>
        <dbReference type="EMBL" id="GAA2527328.1"/>
    </source>
</evidence>
<evidence type="ECO:0000313" key="12">
    <source>
        <dbReference type="Proteomes" id="UP001499978"/>
    </source>
</evidence>
<accession>A0ABN3NRR7</accession>
<name>A0ABN3NRR7_9ACTN</name>
<dbReference type="PANTHER" id="PTHR33909">
    <property type="entry name" value="SEC TRANSLOCON ACCESSORY COMPLEX SUBUNIT YAJC"/>
    <property type="match status" value="1"/>
</dbReference>
<proteinExistence type="inferred from homology"/>
<comment type="caution">
    <text evidence="11">The sequence shown here is derived from an EMBL/GenBank/DDBJ whole genome shotgun (WGS) entry which is preliminary data.</text>
</comment>
<organism evidence="11 12">
    <name type="scientific">Pilimelia columellifera subsp. columellifera</name>
    <dbReference type="NCBI Taxonomy" id="706583"/>
    <lineage>
        <taxon>Bacteria</taxon>
        <taxon>Bacillati</taxon>
        <taxon>Actinomycetota</taxon>
        <taxon>Actinomycetes</taxon>
        <taxon>Micromonosporales</taxon>
        <taxon>Micromonosporaceae</taxon>
        <taxon>Pilimelia</taxon>
    </lineage>
</organism>
<keyword evidence="9 10" id="KW-0472">Membrane</keyword>
<keyword evidence="7 10" id="KW-1133">Transmembrane helix</keyword>
<keyword evidence="6" id="KW-0653">Protein transport</keyword>
<keyword evidence="12" id="KW-1185">Reference proteome</keyword>
<evidence type="ECO:0000256" key="4">
    <source>
        <dbReference type="ARBA" id="ARBA00022475"/>
    </source>
</evidence>
<evidence type="ECO:0000256" key="10">
    <source>
        <dbReference type="SAM" id="Phobius"/>
    </source>
</evidence>
<dbReference type="EMBL" id="BAAARY010000013">
    <property type="protein sequence ID" value="GAA2527328.1"/>
    <property type="molecule type" value="Genomic_DNA"/>
</dbReference>
<evidence type="ECO:0000256" key="2">
    <source>
        <dbReference type="ARBA" id="ARBA00006742"/>
    </source>
</evidence>
<dbReference type="PRINTS" id="PR01853">
    <property type="entry name" value="YAJCTRNLCASE"/>
</dbReference>
<evidence type="ECO:0008006" key="13">
    <source>
        <dbReference type="Google" id="ProtNLM"/>
    </source>
</evidence>
<comment type="subcellular location">
    <subcellularLocation>
        <location evidence="1">Cell membrane</location>
        <topology evidence="1">Single-pass membrane protein</topology>
    </subcellularLocation>
</comment>
<evidence type="ECO:0000256" key="7">
    <source>
        <dbReference type="ARBA" id="ARBA00022989"/>
    </source>
</evidence>
<evidence type="ECO:0000256" key="6">
    <source>
        <dbReference type="ARBA" id="ARBA00022927"/>
    </source>
</evidence>
<dbReference type="PANTHER" id="PTHR33909:SF1">
    <property type="entry name" value="SEC TRANSLOCON ACCESSORY COMPLEX SUBUNIT YAJC"/>
    <property type="match status" value="1"/>
</dbReference>
<dbReference type="InterPro" id="IPR003849">
    <property type="entry name" value="Preprotein_translocase_YajC"/>
</dbReference>
<keyword evidence="5 10" id="KW-0812">Transmembrane</keyword>
<evidence type="ECO:0000256" key="3">
    <source>
        <dbReference type="ARBA" id="ARBA00022448"/>
    </source>
</evidence>
<protein>
    <recommendedName>
        <fullName evidence="13">Preprotein translocase subunit YajC</fullName>
    </recommendedName>
</protein>
<evidence type="ECO:0000256" key="9">
    <source>
        <dbReference type="ARBA" id="ARBA00023136"/>
    </source>
</evidence>
<keyword evidence="8" id="KW-0811">Translocation</keyword>
<dbReference type="SMART" id="SM01323">
    <property type="entry name" value="YajC"/>
    <property type="match status" value="1"/>
</dbReference>
<evidence type="ECO:0000256" key="8">
    <source>
        <dbReference type="ARBA" id="ARBA00023010"/>
    </source>
</evidence>
<keyword evidence="3" id="KW-0813">Transport</keyword>
<sequence>MNLSAAESGGGGAMSLLLLAGLFAVMYFMMIRPQQRRRREAERMQSSLSVGNKVVTVGGMHGVVAAMDDDTVSIEIAPGTVVAFARPAIAQAIPAADETADQAAGSEQ</sequence>